<proteinExistence type="inferred from homology"/>
<organism evidence="14 15">
    <name type="scientific">Carex littledalei</name>
    <dbReference type="NCBI Taxonomy" id="544730"/>
    <lineage>
        <taxon>Eukaryota</taxon>
        <taxon>Viridiplantae</taxon>
        <taxon>Streptophyta</taxon>
        <taxon>Embryophyta</taxon>
        <taxon>Tracheophyta</taxon>
        <taxon>Spermatophyta</taxon>
        <taxon>Magnoliopsida</taxon>
        <taxon>Liliopsida</taxon>
        <taxon>Poales</taxon>
        <taxon>Cyperaceae</taxon>
        <taxon>Cyperoideae</taxon>
        <taxon>Cariceae</taxon>
        <taxon>Carex</taxon>
        <taxon>Carex subgen. Euthyceras</taxon>
    </lineage>
</organism>
<comment type="similarity">
    <text evidence="4 13">Belongs to the glycosyltransferase 31 family.</text>
</comment>
<accession>A0A833RUJ2</accession>
<evidence type="ECO:0000256" key="7">
    <source>
        <dbReference type="ARBA" id="ARBA00022692"/>
    </source>
</evidence>
<reference evidence="14" key="1">
    <citation type="submission" date="2020-01" db="EMBL/GenBank/DDBJ databases">
        <title>Genome sequence of Kobresia littledalei, the first chromosome-level genome in the family Cyperaceae.</title>
        <authorList>
            <person name="Qu G."/>
        </authorList>
    </citation>
    <scope>NUCLEOTIDE SEQUENCE</scope>
    <source>
        <strain evidence="14">C.B.Clarke</strain>
        <tissue evidence="14">Leaf</tissue>
    </source>
</reference>
<evidence type="ECO:0000313" key="15">
    <source>
        <dbReference type="Proteomes" id="UP000623129"/>
    </source>
</evidence>
<keyword evidence="7" id="KW-0812">Transmembrane</keyword>
<protein>
    <recommendedName>
        <fullName evidence="13">Hexosyltransferase</fullName>
        <ecNumber evidence="13">2.4.1.-</ecNumber>
    </recommendedName>
</protein>
<dbReference type="Pfam" id="PF01762">
    <property type="entry name" value="Galactosyl_T"/>
    <property type="match status" value="1"/>
</dbReference>
<keyword evidence="9" id="KW-1133">Transmembrane helix</keyword>
<name>A0A833RUJ2_9POAL</name>
<evidence type="ECO:0000256" key="2">
    <source>
        <dbReference type="ARBA" id="ARBA00004323"/>
    </source>
</evidence>
<keyword evidence="6 14" id="KW-0808">Transferase</keyword>
<keyword evidence="5 13" id="KW-0328">Glycosyltransferase</keyword>
<evidence type="ECO:0000256" key="11">
    <source>
        <dbReference type="ARBA" id="ARBA00023136"/>
    </source>
</evidence>
<evidence type="ECO:0000256" key="4">
    <source>
        <dbReference type="ARBA" id="ARBA00008661"/>
    </source>
</evidence>
<dbReference type="InterPro" id="IPR002659">
    <property type="entry name" value="Glyco_trans_31"/>
</dbReference>
<evidence type="ECO:0000313" key="14">
    <source>
        <dbReference type="EMBL" id="KAF3339529.1"/>
    </source>
</evidence>
<gene>
    <name evidence="14" type="ORF">FCM35_KLT17000</name>
</gene>
<evidence type="ECO:0000256" key="12">
    <source>
        <dbReference type="ARBA" id="ARBA00023211"/>
    </source>
</evidence>
<dbReference type="Gene3D" id="3.90.550.50">
    <property type="match status" value="1"/>
</dbReference>
<evidence type="ECO:0000256" key="6">
    <source>
        <dbReference type="ARBA" id="ARBA00022679"/>
    </source>
</evidence>
<keyword evidence="12 13" id="KW-0464">Manganese</keyword>
<dbReference type="GO" id="GO:0008378">
    <property type="term" value="F:galactosyltransferase activity"/>
    <property type="evidence" value="ECO:0007669"/>
    <property type="project" value="TreeGrafter"/>
</dbReference>
<evidence type="ECO:0000256" key="5">
    <source>
        <dbReference type="ARBA" id="ARBA00022676"/>
    </source>
</evidence>
<dbReference type="OrthoDB" id="1158011at2759"/>
<comment type="caution">
    <text evidence="14">The sequence shown here is derived from an EMBL/GenBank/DDBJ whole genome shotgun (WGS) entry which is preliminary data.</text>
</comment>
<evidence type="ECO:0000256" key="13">
    <source>
        <dbReference type="RuleBase" id="RU363063"/>
    </source>
</evidence>
<sequence length="151" mass="17296">MITTKEDKDIAIRFVIGHSATKGGILDRSIDFEEAQTHDFLRLNHVEGYHVPFTKTRIYFATAVAMWDADFYIKVDDDVHVNLGVLATRLAQHRAKPRIYIGCMKSGPVLSQKGVKYHEPEYWKFGDKGNTFRHARPNLCNFQGPGCIYLH</sequence>
<dbReference type="EC" id="2.4.1.-" evidence="13"/>
<comment type="pathway">
    <text evidence="3">Protein modification; protein glycosylation.</text>
</comment>
<evidence type="ECO:0000256" key="9">
    <source>
        <dbReference type="ARBA" id="ARBA00022989"/>
    </source>
</evidence>
<evidence type="ECO:0000256" key="1">
    <source>
        <dbReference type="ARBA" id="ARBA00001936"/>
    </source>
</evidence>
<dbReference type="AlphaFoldDB" id="A0A833RUJ2"/>
<comment type="cofactor">
    <cofactor evidence="1 13">
        <name>Mn(2+)</name>
        <dbReference type="ChEBI" id="CHEBI:29035"/>
    </cofactor>
</comment>
<keyword evidence="10 13" id="KW-0333">Golgi apparatus</keyword>
<evidence type="ECO:0000256" key="8">
    <source>
        <dbReference type="ARBA" id="ARBA00022968"/>
    </source>
</evidence>
<dbReference type="EMBL" id="SWLB01000004">
    <property type="protein sequence ID" value="KAF3339529.1"/>
    <property type="molecule type" value="Genomic_DNA"/>
</dbReference>
<comment type="subcellular location">
    <subcellularLocation>
        <location evidence="2 13">Golgi apparatus membrane</location>
        <topology evidence="2 13">Single-pass type II membrane protein</topology>
    </subcellularLocation>
</comment>
<dbReference type="GO" id="GO:0000139">
    <property type="term" value="C:Golgi membrane"/>
    <property type="evidence" value="ECO:0007669"/>
    <property type="project" value="UniProtKB-SubCell"/>
</dbReference>
<dbReference type="PANTHER" id="PTHR11214:SF275">
    <property type="entry name" value="BETA-1,3-GALACTOSYLTRANSFERASE 8-RELATED"/>
    <property type="match status" value="1"/>
</dbReference>
<keyword evidence="15" id="KW-1185">Reference proteome</keyword>
<dbReference type="Proteomes" id="UP000623129">
    <property type="component" value="Unassembled WGS sequence"/>
</dbReference>
<dbReference type="UniPathway" id="UPA00378"/>
<keyword evidence="8" id="KW-0735">Signal-anchor</keyword>
<evidence type="ECO:0000256" key="3">
    <source>
        <dbReference type="ARBA" id="ARBA00004922"/>
    </source>
</evidence>
<keyword evidence="11" id="KW-0472">Membrane</keyword>
<dbReference type="PANTHER" id="PTHR11214">
    <property type="entry name" value="BETA-1,3-N-ACETYLGLUCOSAMINYLTRANSFERASE"/>
    <property type="match status" value="1"/>
</dbReference>
<evidence type="ECO:0000256" key="10">
    <source>
        <dbReference type="ARBA" id="ARBA00023034"/>
    </source>
</evidence>